<name>A0A8J9UKE9_9NEOP</name>
<organism evidence="13 14">
    <name type="scientific">Brenthis ino</name>
    <name type="common">lesser marbled fritillary</name>
    <dbReference type="NCBI Taxonomy" id="405034"/>
    <lineage>
        <taxon>Eukaryota</taxon>
        <taxon>Metazoa</taxon>
        <taxon>Ecdysozoa</taxon>
        <taxon>Arthropoda</taxon>
        <taxon>Hexapoda</taxon>
        <taxon>Insecta</taxon>
        <taxon>Pterygota</taxon>
        <taxon>Neoptera</taxon>
        <taxon>Endopterygota</taxon>
        <taxon>Lepidoptera</taxon>
        <taxon>Glossata</taxon>
        <taxon>Ditrysia</taxon>
        <taxon>Papilionoidea</taxon>
        <taxon>Nymphalidae</taxon>
        <taxon>Heliconiinae</taxon>
        <taxon>Argynnini</taxon>
        <taxon>Brenthis</taxon>
    </lineage>
</organism>
<dbReference type="GO" id="GO:0006606">
    <property type="term" value="P:protein import into nucleus"/>
    <property type="evidence" value="ECO:0007669"/>
    <property type="project" value="TreeGrafter"/>
</dbReference>
<keyword evidence="9" id="KW-0539">Nucleus</keyword>
<dbReference type="SMART" id="SM00160">
    <property type="entry name" value="RanBD"/>
    <property type="match status" value="1"/>
</dbReference>
<evidence type="ECO:0000256" key="3">
    <source>
        <dbReference type="ARBA" id="ARBA00022737"/>
    </source>
</evidence>
<dbReference type="AlphaFoldDB" id="A0A8J9UKE9"/>
<feature type="coiled-coil region" evidence="10">
    <location>
        <begin position="287"/>
        <end position="314"/>
    </location>
</feature>
<dbReference type="InterPro" id="IPR015007">
    <property type="entry name" value="NUP2/50/61"/>
</dbReference>
<dbReference type="Gene3D" id="2.30.29.30">
    <property type="entry name" value="Pleckstrin-homology domain (PH domain)/Phosphotyrosine-binding domain (PTB)"/>
    <property type="match status" value="1"/>
</dbReference>
<keyword evidence="8" id="KW-0906">Nuclear pore complex</keyword>
<accession>A0A8J9UKE9</accession>
<evidence type="ECO:0000256" key="2">
    <source>
        <dbReference type="ARBA" id="ARBA00022448"/>
    </source>
</evidence>
<keyword evidence="6" id="KW-0007">Acetylation</keyword>
<comment type="subcellular location">
    <subcellularLocation>
        <location evidence="1">Nucleus</location>
        <location evidence="1">Nuclear pore complex</location>
    </subcellularLocation>
</comment>
<evidence type="ECO:0000256" key="7">
    <source>
        <dbReference type="ARBA" id="ARBA00023010"/>
    </source>
</evidence>
<evidence type="ECO:0000259" key="12">
    <source>
        <dbReference type="PROSITE" id="PS50196"/>
    </source>
</evidence>
<dbReference type="Pfam" id="PF00638">
    <property type="entry name" value="Ran_BP1"/>
    <property type="match status" value="1"/>
</dbReference>
<evidence type="ECO:0000256" key="6">
    <source>
        <dbReference type="ARBA" id="ARBA00022990"/>
    </source>
</evidence>
<proteinExistence type="predicted"/>
<keyword evidence="10" id="KW-0175">Coiled coil</keyword>
<dbReference type="PANTHER" id="PTHR23138:SF141">
    <property type="entry name" value="NUCLEAR PORE COMPLEX PROTEIN NUP50"/>
    <property type="match status" value="1"/>
</dbReference>
<keyword evidence="5" id="KW-0653">Protein transport</keyword>
<dbReference type="InterPro" id="IPR000156">
    <property type="entry name" value="Ran_bind_dom"/>
</dbReference>
<dbReference type="PROSITE" id="PS50196">
    <property type="entry name" value="RANBD1"/>
    <property type="match status" value="1"/>
</dbReference>
<evidence type="ECO:0000256" key="5">
    <source>
        <dbReference type="ARBA" id="ARBA00022927"/>
    </source>
</evidence>
<feature type="compositionally biased region" description="Polar residues" evidence="11">
    <location>
        <begin position="225"/>
        <end position="241"/>
    </location>
</feature>
<dbReference type="CDD" id="cd13170">
    <property type="entry name" value="RanBD_NUP50"/>
    <property type="match status" value="1"/>
</dbReference>
<reference evidence="13" key="1">
    <citation type="submission" date="2021-12" db="EMBL/GenBank/DDBJ databases">
        <authorList>
            <person name="Martin H S."/>
        </authorList>
    </citation>
    <scope>NUCLEOTIDE SEQUENCE</scope>
</reference>
<dbReference type="PANTHER" id="PTHR23138">
    <property type="entry name" value="RAN BINDING PROTEIN"/>
    <property type="match status" value="1"/>
</dbReference>
<evidence type="ECO:0000256" key="8">
    <source>
        <dbReference type="ARBA" id="ARBA00023132"/>
    </source>
</evidence>
<dbReference type="OrthoDB" id="10062131at2759"/>
<feature type="region of interest" description="Disordered" evidence="11">
    <location>
        <begin position="1"/>
        <end position="34"/>
    </location>
</feature>
<dbReference type="GO" id="GO:0051028">
    <property type="term" value="P:mRNA transport"/>
    <property type="evidence" value="ECO:0007669"/>
    <property type="project" value="UniProtKB-KW"/>
</dbReference>
<dbReference type="GO" id="GO:0005643">
    <property type="term" value="C:nuclear pore"/>
    <property type="evidence" value="ECO:0007669"/>
    <property type="project" value="UniProtKB-SubCell"/>
</dbReference>
<feature type="compositionally biased region" description="Acidic residues" evidence="11">
    <location>
        <begin position="17"/>
        <end position="28"/>
    </location>
</feature>
<feature type="compositionally biased region" description="Acidic residues" evidence="11">
    <location>
        <begin position="435"/>
        <end position="444"/>
    </location>
</feature>
<dbReference type="SUPFAM" id="SSF50729">
    <property type="entry name" value="PH domain-like"/>
    <property type="match status" value="1"/>
</dbReference>
<dbReference type="Proteomes" id="UP000838878">
    <property type="component" value="Chromosome 2"/>
</dbReference>
<dbReference type="Pfam" id="PF08911">
    <property type="entry name" value="NUP50"/>
    <property type="match status" value="1"/>
</dbReference>
<evidence type="ECO:0000313" key="13">
    <source>
        <dbReference type="EMBL" id="CAH0721582.1"/>
    </source>
</evidence>
<feature type="compositionally biased region" description="Polar residues" evidence="11">
    <location>
        <begin position="1"/>
        <end position="10"/>
    </location>
</feature>
<feature type="domain" description="RanBD1" evidence="12">
    <location>
        <begin position="424"/>
        <end position="566"/>
    </location>
</feature>
<feature type="region of interest" description="Disordered" evidence="11">
    <location>
        <begin position="426"/>
        <end position="447"/>
    </location>
</feature>
<evidence type="ECO:0000256" key="11">
    <source>
        <dbReference type="SAM" id="MobiDB-lite"/>
    </source>
</evidence>
<dbReference type="InterPro" id="IPR011993">
    <property type="entry name" value="PH-like_dom_sf"/>
</dbReference>
<protein>
    <recommendedName>
        <fullName evidence="12">RanBD1 domain-containing protein</fullName>
    </recommendedName>
</protein>
<keyword evidence="4" id="KW-0509">mRNA transport</keyword>
<evidence type="ECO:0000256" key="9">
    <source>
        <dbReference type="ARBA" id="ARBA00023242"/>
    </source>
</evidence>
<sequence length="566" mass="61374">MSVKRQATTELNHENWDQDDPADQEEEGGGFKMASKEILEKRVIRTAKRRSQATGDEAKKSVFSGFSGFNKTQQSSFDFLANLTNGNKANNGMSANKDDITETSNSNNNKPATSPSSNIFGLSGTSTPLAKSTFGKQNTESTLFGNTTFSQSVFAPKPNSTGNVSPFKSQSIQNSTLTNELTSKPIDNAEKSVTQGSSTIFGTSPVVGNSPKSLFTTSTSNNSSPFKTQPGTTSQPNIDNKTASKPEVQDDKKLIYYNKLKGLNESVSAWIKKHVEETPLCILTPIFRDYEKHLNEIQSEYETSKDKIVAKENTDTKQNNANQNLSTVPSSNIGSSLFSATKSNTLLSSNTSSTPEKTSNFTFGINTSSTVSSTSSFSTSATSNAGFSFGAKPLTTSSSPFAMNTTNTGASSTPFSFGTGKPFSFNANIKKPEEPANETEENEDEPPKVEYTPIVEDNSVFEKKCKVFVKKDGNFIDKGVGTLYIKKIEESGKNQLLVRANTTLGNILLNFILSSSITTQRMGKNNVMMVCIPTPDAKPPPTPILIRVKTSEEADELLEILNKYKV</sequence>
<feature type="compositionally biased region" description="Polar residues" evidence="11">
    <location>
        <begin position="102"/>
        <end position="122"/>
    </location>
</feature>
<dbReference type="InterPro" id="IPR045255">
    <property type="entry name" value="RanBP1-like"/>
</dbReference>
<feature type="region of interest" description="Disordered" evidence="11">
    <location>
        <begin position="86"/>
        <end position="122"/>
    </location>
</feature>
<keyword evidence="14" id="KW-1185">Reference proteome</keyword>
<keyword evidence="2" id="KW-0813">Transport</keyword>
<feature type="region of interest" description="Disordered" evidence="11">
    <location>
        <begin position="212"/>
        <end position="246"/>
    </location>
</feature>
<gene>
    <name evidence="13" type="ORF">BINO364_LOCUS7667</name>
</gene>
<keyword evidence="3" id="KW-0677">Repeat</keyword>
<evidence type="ECO:0000256" key="4">
    <source>
        <dbReference type="ARBA" id="ARBA00022816"/>
    </source>
</evidence>
<evidence type="ECO:0000256" key="10">
    <source>
        <dbReference type="SAM" id="Coils"/>
    </source>
</evidence>
<keyword evidence="7" id="KW-0811">Translocation</keyword>
<feature type="non-terminal residue" evidence="13">
    <location>
        <position position="566"/>
    </location>
</feature>
<evidence type="ECO:0000256" key="1">
    <source>
        <dbReference type="ARBA" id="ARBA00004567"/>
    </source>
</evidence>
<dbReference type="EMBL" id="OV170222">
    <property type="protein sequence ID" value="CAH0721582.1"/>
    <property type="molecule type" value="Genomic_DNA"/>
</dbReference>
<evidence type="ECO:0000313" key="14">
    <source>
        <dbReference type="Proteomes" id="UP000838878"/>
    </source>
</evidence>